<evidence type="ECO:0000313" key="2">
    <source>
        <dbReference type="Proteomes" id="UP001165962"/>
    </source>
</evidence>
<name>A0ABX0JIL8_9BACL</name>
<accession>A0ABX0JIL8</accession>
<dbReference type="EMBL" id="JAAOIW010000030">
    <property type="protein sequence ID" value="NHN35305.1"/>
    <property type="molecule type" value="Genomic_DNA"/>
</dbReference>
<reference evidence="1" key="1">
    <citation type="submission" date="2020-03" db="EMBL/GenBank/DDBJ databases">
        <title>Draft sequencing of Paenibacilllus sp. S3N08.</title>
        <authorList>
            <person name="Kim D.-U."/>
        </authorList>
    </citation>
    <scope>NUCLEOTIDE SEQUENCE</scope>
    <source>
        <strain evidence="1">S3N08</strain>
    </source>
</reference>
<organism evidence="1 2">
    <name type="scientific">Paenibacillus agricola</name>
    <dbReference type="NCBI Taxonomy" id="2716264"/>
    <lineage>
        <taxon>Bacteria</taxon>
        <taxon>Bacillati</taxon>
        <taxon>Bacillota</taxon>
        <taxon>Bacilli</taxon>
        <taxon>Bacillales</taxon>
        <taxon>Paenibacillaceae</taxon>
        <taxon>Paenibacillus</taxon>
    </lineage>
</organism>
<comment type="caution">
    <text evidence="1">The sequence shown here is derived from an EMBL/GenBank/DDBJ whole genome shotgun (WGS) entry which is preliminary data.</text>
</comment>
<keyword evidence="2" id="KW-1185">Reference proteome</keyword>
<sequence length="223" mass="25492">MDKSIVEKLNLHRYTQAAVLNQPEGTNYFSGLTGYDTSLKDCAYQLIFAFVLDIESLKELVNGVILNQHLNENGYLFVAYPKKGNKVYPTYIHRDDLFGALVTDEKGYIGTSDIKFARMVGLDDVFTVVGLKEDAAGKTKTSSKSSQRVEDYIVMIPSVEQDLEDEPALLAFYQSLTQGYRKDWARYVYSAKQEETQAKRREEMKMILQAGYKSRELYRKDQA</sequence>
<dbReference type="RefSeq" id="WP_166157877.1">
    <property type="nucleotide sequence ID" value="NZ_JAAOIW010000030.1"/>
</dbReference>
<protein>
    <submittedName>
        <fullName evidence="1">YdeI/OmpD-associated family protein</fullName>
    </submittedName>
</protein>
<proteinExistence type="predicted"/>
<dbReference type="Proteomes" id="UP001165962">
    <property type="component" value="Unassembled WGS sequence"/>
</dbReference>
<gene>
    <name evidence="1" type="ORF">G9U52_36910</name>
</gene>
<evidence type="ECO:0000313" key="1">
    <source>
        <dbReference type="EMBL" id="NHN35305.1"/>
    </source>
</evidence>
<dbReference type="Pfam" id="PF13376">
    <property type="entry name" value="OmdA"/>
    <property type="match status" value="1"/>
</dbReference>